<sequence>MEQMIAAFLGGSAASALISGLFSLLQDRLRRGKRRSDTEQALVDGMQFILLDVIAQRALRYIQAGEAELHDKQLLRRMHQVYHDGLGGNGNLDALMEQVDRLPVRLESWCAAERGED</sequence>
<proteinExistence type="predicted"/>
<keyword evidence="1" id="KW-0812">Transmembrane</keyword>
<evidence type="ECO:0000256" key="1">
    <source>
        <dbReference type="SAM" id="Phobius"/>
    </source>
</evidence>
<keyword evidence="1" id="KW-1133">Transmembrane helix</keyword>
<reference evidence="2" key="2">
    <citation type="journal article" date="2021" name="PeerJ">
        <title>Extensive microbial diversity within the chicken gut microbiome revealed by metagenomics and culture.</title>
        <authorList>
            <person name="Gilroy R."/>
            <person name="Ravi A."/>
            <person name="Getino M."/>
            <person name="Pursley I."/>
            <person name="Horton D.L."/>
            <person name="Alikhan N.F."/>
            <person name="Baker D."/>
            <person name="Gharbi K."/>
            <person name="Hall N."/>
            <person name="Watson M."/>
            <person name="Adriaenssens E.M."/>
            <person name="Foster-Nyarko E."/>
            <person name="Jarju S."/>
            <person name="Secka A."/>
            <person name="Antonio M."/>
            <person name="Oren A."/>
            <person name="Chaudhuri R.R."/>
            <person name="La Ragione R."/>
            <person name="Hildebrand F."/>
            <person name="Pallen M.J."/>
        </authorList>
    </citation>
    <scope>NUCLEOTIDE SEQUENCE</scope>
    <source>
        <strain evidence="2">ChiSjej2B20-13462</strain>
    </source>
</reference>
<feature type="transmembrane region" description="Helical" evidence="1">
    <location>
        <begin position="6"/>
        <end position="25"/>
    </location>
</feature>
<keyword evidence="1" id="KW-0472">Membrane</keyword>
<accession>A0A9D0Z4G2</accession>
<protein>
    <submittedName>
        <fullName evidence="2">Uncharacterized protein</fullName>
    </submittedName>
</protein>
<evidence type="ECO:0000313" key="3">
    <source>
        <dbReference type="Proteomes" id="UP000886874"/>
    </source>
</evidence>
<evidence type="ECO:0000313" key="2">
    <source>
        <dbReference type="EMBL" id="HIQ69032.1"/>
    </source>
</evidence>
<organism evidence="2 3">
    <name type="scientific">Candidatus Avoscillospira stercorigallinarum</name>
    <dbReference type="NCBI Taxonomy" id="2840708"/>
    <lineage>
        <taxon>Bacteria</taxon>
        <taxon>Bacillati</taxon>
        <taxon>Bacillota</taxon>
        <taxon>Clostridia</taxon>
        <taxon>Eubacteriales</taxon>
        <taxon>Oscillospiraceae</taxon>
        <taxon>Oscillospiraceae incertae sedis</taxon>
        <taxon>Candidatus Avoscillospira</taxon>
    </lineage>
</organism>
<dbReference type="AlphaFoldDB" id="A0A9D0Z4G2"/>
<gene>
    <name evidence="2" type="ORF">IAA67_01700</name>
</gene>
<dbReference type="Proteomes" id="UP000886874">
    <property type="component" value="Unassembled WGS sequence"/>
</dbReference>
<dbReference type="EMBL" id="DVFN01000021">
    <property type="protein sequence ID" value="HIQ69032.1"/>
    <property type="molecule type" value="Genomic_DNA"/>
</dbReference>
<comment type="caution">
    <text evidence="2">The sequence shown here is derived from an EMBL/GenBank/DDBJ whole genome shotgun (WGS) entry which is preliminary data.</text>
</comment>
<name>A0A9D0Z4G2_9FIRM</name>
<reference evidence="2" key="1">
    <citation type="submission" date="2020-10" db="EMBL/GenBank/DDBJ databases">
        <authorList>
            <person name="Gilroy R."/>
        </authorList>
    </citation>
    <scope>NUCLEOTIDE SEQUENCE</scope>
    <source>
        <strain evidence="2">ChiSjej2B20-13462</strain>
    </source>
</reference>